<feature type="region of interest" description="Disordered" evidence="1">
    <location>
        <begin position="310"/>
        <end position="346"/>
    </location>
</feature>
<sequence length="758" mass="83956">MECITRIIDPDGDILLVLMYAKYTRHIGEEADDARTPYDVDAGLDSEHESLRMLIQTSDLSQDGEIPWNAHVRMLLSSKHLTLASPYFRAALKTHQATRRLGNRTFRLVPAFDWNVEAFTALMNIIHSRPSPVPRAVCLEFLADFAAIVDLYQCHEAVWVFVDMWQQKLLRVPVSDAEDGGVEVDRLEVAWSFGSYANFRRVVRSHLFHARDPFPVCNTRVPREVTDILGDARAQGIKGILAAISKAHQRLAERRVGCSHLCSAVLLGTLSKFEWDNGLRPQPTAPYVGLSVAGLCAALCEVREPVWYDEQSGSGVGPAASDGSGDEDGDSLDEAPSPVSGQHQSARQQHMCRLADVLEGDFARIERSVMDAEVGCFVAFQRAFIMITTTEKEHVLDPEGDTMLVLSNPNAPFAVFDSSKVPASAVAIPDARMKASEVVPSISATSQDEPWSPCHSRSEPNQRLGEVRFRLSSKHLTSASSYFRAQLSGPWKDNVKKDGQFIINAQDWNAMALLIVMRILHGRGNKVHKDVSLELMAQIAVIIDYYACHDACSFFYDTWINRSLFENTVVGASGRDHILALFASYVFSSASMFRVASDRVVKASRAPMHSLGLPIPESVIEAIATKRHELLDATATVLRDLLRYFSYDGSDTSLGCRDFNCAAMQTGALLNNLRQFGLDIDKLEQAVDGYSILEVHKALEFLRQPPLFVRNGNMHRCARDGALSRSLSSAITNVNKCQNLTLSDFQKVVAHRGGYVPG</sequence>
<evidence type="ECO:0000313" key="2">
    <source>
        <dbReference type="EMBL" id="KAF4508736.1"/>
    </source>
</evidence>
<evidence type="ECO:0000313" key="3">
    <source>
        <dbReference type="Proteomes" id="UP000557566"/>
    </source>
</evidence>
<evidence type="ECO:0008006" key="4">
    <source>
        <dbReference type="Google" id="ProtNLM"/>
    </source>
</evidence>
<feature type="compositionally biased region" description="Acidic residues" evidence="1">
    <location>
        <begin position="324"/>
        <end position="333"/>
    </location>
</feature>
<reference evidence="2 3" key="1">
    <citation type="journal article" date="2020" name="Genome Biol. Evol.">
        <title>A new high-quality draft genome assembly of the Chinese cordyceps Ophiocordyceps sinensis.</title>
        <authorList>
            <person name="Shu R."/>
            <person name="Zhang J."/>
            <person name="Meng Q."/>
            <person name="Zhang H."/>
            <person name="Zhou G."/>
            <person name="Li M."/>
            <person name="Wu P."/>
            <person name="Zhao Y."/>
            <person name="Chen C."/>
            <person name="Qin Q."/>
        </authorList>
    </citation>
    <scope>NUCLEOTIDE SEQUENCE [LARGE SCALE GENOMIC DNA]</scope>
    <source>
        <strain evidence="2 3">IOZ07</strain>
    </source>
</reference>
<protein>
    <recommendedName>
        <fullName evidence="4">BTB domain-containing protein</fullName>
    </recommendedName>
</protein>
<comment type="caution">
    <text evidence="2">The sequence shown here is derived from an EMBL/GenBank/DDBJ whole genome shotgun (WGS) entry which is preliminary data.</text>
</comment>
<gene>
    <name evidence="2" type="ORF">G6O67_005078</name>
</gene>
<dbReference type="Proteomes" id="UP000557566">
    <property type="component" value="Unassembled WGS sequence"/>
</dbReference>
<dbReference type="EMBL" id="JAAVMX010000005">
    <property type="protein sequence ID" value="KAF4508736.1"/>
    <property type="molecule type" value="Genomic_DNA"/>
</dbReference>
<name>A0A8H4PQR6_9HYPO</name>
<evidence type="ECO:0000256" key="1">
    <source>
        <dbReference type="SAM" id="MobiDB-lite"/>
    </source>
</evidence>
<dbReference type="OrthoDB" id="4926430at2759"/>
<organism evidence="2 3">
    <name type="scientific">Ophiocordyceps sinensis</name>
    <dbReference type="NCBI Taxonomy" id="72228"/>
    <lineage>
        <taxon>Eukaryota</taxon>
        <taxon>Fungi</taxon>
        <taxon>Dikarya</taxon>
        <taxon>Ascomycota</taxon>
        <taxon>Pezizomycotina</taxon>
        <taxon>Sordariomycetes</taxon>
        <taxon>Hypocreomycetidae</taxon>
        <taxon>Hypocreales</taxon>
        <taxon>Ophiocordycipitaceae</taxon>
        <taxon>Ophiocordyceps</taxon>
    </lineage>
</organism>
<proteinExistence type="predicted"/>
<dbReference type="AlphaFoldDB" id="A0A8H4PQR6"/>
<keyword evidence="3" id="KW-1185">Reference proteome</keyword>
<accession>A0A8H4PQR6</accession>